<dbReference type="Proteomes" id="UP000031977">
    <property type="component" value="Unassembled WGS sequence"/>
</dbReference>
<keyword evidence="1" id="KW-0472">Membrane</keyword>
<proteinExistence type="predicted"/>
<dbReference type="AlphaFoldDB" id="A0A0C3HM97"/>
<dbReference type="OrthoDB" id="7063379at2"/>
<evidence type="ECO:0000313" key="3">
    <source>
        <dbReference type="Proteomes" id="UP000031977"/>
    </source>
</evidence>
<feature type="transmembrane region" description="Helical" evidence="1">
    <location>
        <begin position="20"/>
        <end position="43"/>
    </location>
</feature>
<comment type="caution">
    <text evidence="2">The sequence shown here is derived from an EMBL/GenBank/DDBJ whole genome shotgun (WGS) entry which is preliminary data.</text>
</comment>
<keyword evidence="1" id="KW-0812">Transmembrane</keyword>
<gene>
    <name evidence="2" type="ORF">SU60_20340</name>
</gene>
<sequence>MTEQEISQIAAKVVSDSKFWIALIGIIGAVIGSILTIVGNLVIEWFKARNERNIAKARQDILKNMLSDPKFEWRNISTLAAVIGCDEESTKNHLIAINARGSEKNDGKWGLISRHPLKDITRNNR</sequence>
<evidence type="ECO:0000256" key="1">
    <source>
        <dbReference type="SAM" id="Phobius"/>
    </source>
</evidence>
<dbReference type="EMBL" id="JXOK01000087">
    <property type="protein sequence ID" value="KIN09261.1"/>
    <property type="molecule type" value="Genomic_DNA"/>
</dbReference>
<organism evidence="2 3">
    <name type="scientific">Vibrio mytili</name>
    <dbReference type="NCBI Taxonomy" id="50718"/>
    <lineage>
        <taxon>Bacteria</taxon>
        <taxon>Pseudomonadati</taxon>
        <taxon>Pseudomonadota</taxon>
        <taxon>Gammaproteobacteria</taxon>
        <taxon>Vibrionales</taxon>
        <taxon>Vibrionaceae</taxon>
        <taxon>Vibrio</taxon>
    </lineage>
</organism>
<dbReference type="RefSeq" id="WP_041157126.1">
    <property type="nucleotide sequence ID" value="NZ_CBCRVP010000042.1"/>
</dbReference>
<evidence type="ECO:0000313" key="2">
    <source>
        <dbReference type="EMBL" id="KIN09261.1"/>
    </source>
</evidence>
<reference evidence="2 3" key="1">
    <citation type="submission" date="2015-01" db="EMBL/GenBank/DDBJ databases">
        <title>Draft genome of Vibrio mytili type strain CAIM 528.</title>
        <authorList>
            <person name="Gonzalez-Castillo A."/>
            <person name="Gomez-Gil B."/>
            <person name="Enciso-Ibarra J."/>
        </authorList>
    </citation>
    <scope>NUCLEOTIDE SEQUENCE [LARGE SCALE GENOMIC DNA]</scope>
    <source>
        <strain evidence="2 3">CAIM 528</strain>
    </source>
</reference>
<accession>A0A0C3HM97</accession>
<name>A0A0C3HM97_9VIBR</name>
<protein>
    <submittedName>
        <fullName evidence="2">Uncharacterized protein</fullName>
    </submittedName>
</protein>
<keyword evidence="3" id="KW-1185">Reference proteome</keyword>
<keyword evidence="1" id="KW-1133">Transmembrane helix</keyword>